<sequence>MKESFRHSQKLMSLVFKTHFYELQSLFFTSPQLCATCVYDSTGGMRITDKLSSIEARIKKQ</sequence>
<name>A0A1J1IES3_9DIPT</name>
<keyword evidence="2" id="KW-1185">Reference proteome</keyword>
<accession>A0A1J1IES3</accession>
<gene>
    <name evidence="1" type="ORF">CLUMA_CG012334</name>
</gene>
<dbReference type="Proteomes" id="UP000183832">
    <property type="component" value="Unassembled WGS sequence"/>
</dbReference>
<dbReference type="EMBL" id="CVRI01000048">
    <property type="protein sequence ID" value="CRK98775.1"/>
    <property type="molecule type" value="Genomic_DNA"/>
</dbReference>
<dbReference type="AlphaFoldDB" id="A0A1J1IES3"/>
<protein>
    <submittedName>
        <fullName evidence="1">CLUMA_CG012334, isoform A</fullName>
    </submittedName>
</protein>
<reference evidence="1 2" key="1">
    <citation type="submission" date="2015-04" db="EMBL/GenBank/DDBJ databases">
        <authorList>
            <person name="Syromyatnikov M.Y."/>
            <person name="Popov V.N."/>
        </authorList>
    </citation>
    <scope>NUCLEOTIDE SEQUENCE [LARGE SCALE GENOMIC DNA]</scope>
</reference>
<organism evidence="1 2">
    <name type="scientific">Clunio marinus</name>
    <dbReference type="NCBI Taxonomy" id="568069"/>
    <lineage>
        <taxon>Eukaryota</taxon>
        <taxon>Metazoa</taxon>
        <taxon>Ecdysozoa</taxon>
        <taxon>Arthropoda</taxon>
        <taxon>Hexapoda</taxon>
        <taxon>Insecta</taxon>
        <taxon>Pterygota</taxon>
        <taxon>Neoptera</taxon>
        <taxon>Endopterygota</taxon>
        <taxon>Diptera</taxon>
        <taxon>Nematocera</taxon>
        <taxon>Chironomoidea</taxon>
        <taxon>Chironomidae</taxon>
        <taxon>Clunio</taxon>
    </lineage>
</organism>
<evidence type="ECO:0000313" key="2">
    <source>
        <dbReference type="Proteomes" id="UP000183832"/>
    </source>
</evidence>
<proteinExistence type="predicted"/>
<evidence type="ECO:0000313" key="1">
    <source>
        <dbReference type="EMBL" id="CRK98775.1"/>
    </source>
</evidence>